<dbReference type="PROSITE" id="PS01114">
    <property type="entry name" value="GPR1_FUN34_YAAH"/>
    <property type="match status" value="1"/>
</dbReference>
<dbReference type="RefSeq" id="WP_068550416.1">
    <property type="nucleotide sequence ID" value="NZ_AP013035.1"/>
</dbReference>
<evidence type="ECO:0000256" key="1">
    <source>
        <dbReference type="ARBA" id="ARBA00004141"/>
    </source>
</evidence>
<evidence type="ECO:0000256" key="5">
    <source>
        <dbReference type="ARBA" id="ARBA00023136"/>
    </source>
</evidence>
<dbReference type="PANTHER" id="PTHR30178">
    <property type="entry name" value="INNER MEMBRANE PROTEIN YAAH"/>
    <property type="match status" value="1"/>
</dbReference>
<feature type="transmembrane region" description="Helical" evidence="6">
    <location>
        <begin position="12"/>
        <end position="32"/>
    </location>
</feature>
<keyword evidence="8" id="KW-1185">Reference proteome</keyword>
<dbReference type="Pfam" id="PF01184">
    <property type="entry name" value="Gpr1_Fun34_YaaH"/>
    <property type="match status" value="1"/>
</dbReference>
<dbReference type="STRING" id="1298851.TST_1550"/>
<proteinExistence type="inferred from homology"/>
<accession>A0A0S3QVI5</accession>
<keyword evidence="3 6" id="KW-0812">Transmembrane</keyword>
<dbReference type="AlphaFoldDB" id="A0A0S3QVI5"/>
<feature type="transmembrane region" description="Helical" evidence="6">
    <location>
        <begin position="38"/>
        <end position="57"/>
    </location>
</feature>
<comment type="subcellular location">
    <subcellularLocation>
        <location evidence="1">Membrane</location>
        <topology evidence="1">Multi-pass membrane protein</topology>
    </subcellularLocation>
</comment>
<evidence type="ECO:0000256" key="6">
    <source>
        <dbReference type="SAM" id="Phobius"/>
    </source>
</evidence>
<dbReference type="NCBIfam" id="NF038013">
    <property type="entry name" value="AceTr_1"/>
    <property type="match status" value="1"/>
</dbReference>
<dbReference type="GO" id="GO:0005886">
    <property type="term" value="C:plasma membrane"/>
    <property type="evidence" value="ECO:0007669"/>
    <property type="project" value="TreeGrafter"/>
</dbReference>
<keyword evidence="4 6" id="KW-1133">Transmembrane helix</keyword>
<dbReference type="InterPro" id="IPR047623">
    <property type="entry name" value="SatP"/>
</dbReference>
<dbReference type="PANTHER" id="PTHR30178:SF3">
    <property type="entry name" value="SUCCINATE-ACETATE_PROTON SYMPORTER SATP"/>
    <property type="match status" value="1"/>
</dbReference>
<organism evidence="7 8">
    <name type="scientific">Thermosulfidibacter takaii (strain DSM 17441 / JCM 13301 / NBRC 103674 / ABI70S6)</name>
    <dbReference type="NCBI Taxonomy" id="1298851"/>
    <lineage>
        <taxon>Bacteria</taxon>
        <taxon>Pseudomonadati</taxon>
        <taxon>Thermosulfidibacterota</taxon>
        <taxon>Thermosulfidibacteria</taxon>
        <taxon>Thermosulfidibacterales</taxon>
        <taxon>Thermosulfidibacteraceae</taxon>
    </lineage>
</organism>
<evidence type="ECO:0000313" key="7">
    <source>
        <dbReference type="EMBL" id="BAT72336.1"/>
    </source>
</evidence>
<dbReference type="InterPro" id="IPR000791">
    <property type="entry name" value="Gpr1/Fun34/SatP-like"/>
</dbReference>
<feature type="transmembrane region" description="Helical" evidence="6">
    <location>
        <begin position="98"/>
        <end position="119"/>
    </location>
</feature>
<dbReference type="InterPro" id="IPR047622">
    <property type="entry name" value="GPR1_FUN34_YAAH"/>
</dbReference>
<protein>
    <submittedName>
        <fullName evidence="7">GPR1/FUN34/yaaH family protein</fullName>
    </submittedName>
</protein>
<reference evidence="8" key="1">
    <citation type="journal article" date="2018" name="Science">
        <title>A primordial and reversible TCA cycle in a facultatively chemolithoautotrophic thermophile.</title>
        <authorList>
            <person name="Nunoura T."/>
            <person name="Chikaraishi Y."/>
            <person name="Izaki R."/>
            <person name="Suwa T."/>
            <person name="Sato T."/>
            <person name="Harada T."/>
            <person name="Mori K."/>
            <person name="Kato Y."/>
            <person name="Miyazaki M."/>
            <person name="Shimamura S."/>
            <person name="Yanagawa K."/>
            <person name="Shuto A."/>
            <person name="Ohkouchi N."/>
            <person name="Fujita N."/>
            <person name="Takaki Y."/>
            <person name="Atomi H."/>
            <person name="Takai K."/>
        </authorList>
    </citation>
    <scope>NUCLEOTIDE SEQUENCE [LARGE SCALE GENOMIC DNA]</scope>
    <source>
        <strain evidence="8">DSM 17441 / JCM 13301 / NBRC 103674 / ABI70S6</strain>
    </source>
</reference>
<evidence type="ECO:0000256" key="3">
    <source>
        <dbReference type="ARBA" id="ARBA00022692"/>
    </source>
</evidence>
<feature type="transmembrane region" description="Helical" evidence="6">
    <location>
        <begin position="126"/>
        <end position="146"/>
    </location>
</feature>
<keyword evidence="5 6" id="KW-0472">Membrane</keyword>
<evidence type="ECO:0000313" key="8">
    <source>
        <dbReference type="Proteomes" id="UP000063234"/>
    </source>
</evidence>
<comment type="similarity">
    <text evidence="2">Belongs to the acetate uptake transporter (AceTr) (TC 2.A.96) family.</text>
</comment>
<sequence>MAEFRPLANPAPLGLGGFALTTFVLNLHNAGILADVGAALPLGLFYGGLAQLIAGVLEFGTGNTFGLCAFGSYGAFWIALATLVYFKDNKVLPAFKDFHGTLMWTLIAWTIFTAIMTIGTFPKAKALIVIFISLLILFLLLDIHVITGSKAIGRIAGWEGIWTAFTAWYLMAAEIINPAFGREVLPVGAPKQ</sequence>
<evidence type="ECO:0000256" key="4">
    <source>
        <dbReference type="ARBA" id="ARBA00022989"/>
    </source>
</evidence>
<feature type="transmembrane region" description="Helical" evidence="6">
    <location>
        <begin position="152"/>
        <end position="172"/>
    </location>
</feature>
<dbReference type="PATRIC" id="fig|1298851.3.peg.1623"/>
<gene>
    <name evidence="7" type="ORF">TST_1550</name>
</gene>
<dbReference type="KEGG" id="ttk:TST_1550"/>
<dbReference type="OrthoDB" id="9787939at2"/>
<name>A0A0S3QVI5_THET7</name>
<dbReference type="GO" id="GO:0015360">
    <property type="term" value="F:acetate:proton symporter activity"/>
    <property type="evidence" value="ECO:0007669"/>
    <property type="project" value="TreeGrafter"/>
</dbReference>
<dbReference type="GO" id="GO:0071422">
    <property type="term" value="P:succinate transmembrane transport"/>
    <property type="evidence" value="ECO:0007669"/>
    <property type="project" value="TreeGrafter"/>
</dbReference>
<dbReference type="EMBL" id="AP013035">
    <property type="protein sequence ID" value="BAT72336.1"/>
    <property type="molecule type" value="Genomic_DNA"/>
</dbReference>
<dbReference type="Proteomes" id="UP000063234">
    <property type="component" value="Chromosome"/>
</dbReference>
<feature type="transmembrane region" description="Helical" evidence="6">
    <location>
        <begin position="64"/>
        <end position="86"/>
    </location>
</feature>
<evidence type="ECO:0000256" key="2">
    <source>
        <dbReference type="ARBA" id="ARBA00005587"/>
    </source>
</evidence>